<sequence>MKKDQGSRAERSCQEDPLTLAIPHIPWKIGWVEYQVSGGGRLILSIRKVP</sequence>
<organism evidence="1 2">
    <name type="scientific">Nesidiocoris tenuis</name>
    <dbReference type="NCBI Taxonomy" id="355587"/>
    <lineage>
        <taxon>Eukaryota</taxon>
        <taxon>Metazoa</taxon>
        <taxon>Ecdysozoa</taxon>
        <taxon>Arthropoda</taxon>
        <taxon>Hexapoda</taxon>
        <taxon>Insecta</taxon>
        <taxon>Pterygota</taxon>
        <taxon>Neoptera</taxon>
        <taxon>Paraneoptera</taxon>
        <taxon>Hemiptera</taxon>
        <taxon>Heteroptera</taxon>
        <taxon>Panheteroptera</taxon>
        <taxon>Cimicomorpha</taxon>
        <taxon>Miridae</taxon>
        <taxon>Dicyphina</taxon>
        <taxon>Nesidiocoris</taxon>
    </lineage>
</organism>
<accession>A0A6H5H066</accession>
<dbReference type="AlphaFoldDB" id="A0A6H5H066"/>
<name>A0A6H5H066_9HEMI</name>
<reference evidence="1 2" key="1">
    <citation type="submission" date="2020-02" db="EMBL/GenBank/DDBJ databases">
        <authorList>
            <person name="Ferguson B K."/>
        </authorList>
    </citation>
    <scope>NUCLEOTIDE SEQUENCE [LARGE SCALE GENOMIC DNA]</scope>
</reference>
<keyword evidence="2" id="KW-1185">Reference proteome</keyword>
<evidence type="ECO:0000313" key="2">
    <source>
        <dbReference type="Proteomes" id="UP000479000"/>
    </source>
</evidence>
<evidence type="ECO:0000313" key="1">
    <source>
        <dbReference type="EMBL" id="CAB0009079.1"/>
    </source>
</evidence>
<dbReference type="Proteomes" id="UP000479000">
    <property type="component" value="Unassembled WGS sequence"/>
</dbReference>
<proteinExistence type="predicted"/>
<dbReference type="EMBL" id="CADCXU010021462">
    <property type="protein sequence ID" value="CAB0009079.1"/>
    <property type="molecule type" value="Genomic_DNA"/>
</dbReference>
<gene>
    <name evidence="1" type="ORF">NTEN_LOCUS14257</name>
</gene>
<feature type="non-terminal residue" evidence="1">
    <location>
        <position position="50"/>
    </location>
</feature>
<protein>
    <submittedName>
        <fullName evidence="1">Uncharacterized protein</fullName>
    </submittedName>
</protein>